<dbReference type="PANTHER" id="PTHR32332:SF18">
    <property type="entry name" value="2-NITROPROPANE DIOXYGENASE"/>
    <property type="match status" value="1"/>
</dbReference>
<sequence length="372" mass="40089">MPSLPLLQIGQHIARYPIIQGGMGIRISGAHLAAAVANAGGIGIISAVALGLNSPYFDITQPSRKRREQFFEANRLALIDEIRAARALSPNGILGINAMVVAQDYETLVRTAAQESVNLIISGAGLPLQLPEYTLAYPEVALVPIVSSTRAARIMCRKWERQYGRLPDAFVVENPNSAGGHLGAKLEELGDLTNEAEQVIPELVSYLKQEVGESIPVIAAGGVWDRADIDRMLALGASGVQIGTRFITTDECDADIRYKEFHLHAKPEDVVIISSPVGMPGRTLRNAFVNKVIAGSPDVEKRCLFNCLHACKCRDEQKSFCIIQALDKATRGDIENGLVFSGSNAGRAKQMIPVAELMAELVTSSKATCFAN</sequence>
<dbReference type="AlphaFoldDB" id="A0AAP5IDU7"/>
<dbReference type="Proteomes" id="UP000667802">
    <property type="component" value="Unassembled WGS sequence"/>
</dbReference>
<accession>A0AAP5IDU7</accession>
<gene>
    <name evidence="4" type="ORF">G7B40_025450</name>
</gene>
<dbReference type="EMBL" id="JAALHA020000014">
    <property type="protein sequence ID" value="MDR9897883.1"/>
    <property type="molecule type" value="Genomic_DNA"/>
</dbReference>
<comment type="caution">
    <text evidence="4">The sequence shown here is derived from an EMBL/GenBank/DDBJ whole genome shotgun (WGS) entry which is preliminary data.</text>
</comment>
<keyword evidence="3" id="KW-0560">Oxidoreductase</keyword>
<dbReference type="SUPFAM" id="SSF51412">
    <property type="entry name" value="Inosine monophosphate dehydrogenase (IMPDH)"/>
    <property type="match status" value="1"/>
</dbReference>
<organism evidence="4 5">
    <name type="scientific">Aetokthonos hydrillicola Thurmond2011</name>
    <dbReference type="NCBI Taxonomy" id="2712845"/>
    <lineage>
        <taxon>Bacteria</taxon>
        <taxon>Bacillati</taxon>
        <taxon>Cyanobacteriota</taxon>
        <taxon>Cyanophyceae</taxon>
        <taxon>Nostocales</taxon>
        <taxon>Hapalosiphonaceae</taxon>
        <taxon>Aetokthonos</taxon>
    </lineage>
</organism>
<evidence type="ECO:0000256" key="2">
    <source>
        <dbReference type="ARBA" id="ARBA00022643"/>
    </source>
</evidence>
<dbReference type="GO" id="GO:0018580">
    <property type="term" value="F:nitronate monooxygenase activity"/>
    <property type="evidence" value="ECO:0007669"/>
    <property type="project" value="InterPro"/>
</dbReference>
<proteinExistence type="predicted"/>
<dbReference type="Pfam" id="PF03060">
    <property type="entry name" value="NMO"/>
    <property type="match status" value="1"/>
</dbReference>
<dbReference type="InterPro" id="IPR004136">
    <property type="entry name" value="NMO"/>
</dbReference>
<dbReference type="RefSeq" id="WP_208344352.1">
    <property type="nucleotide sequence ID" value="NZ_CAWQFN010000494.1"/>
</dbReference>
<dbReference type="CDD" id="cd04730">
    <property type="entry name" value="NPD_like"/>
    <property type="match status" value="1"/>
</dbReference>
<protein>
    <submittedName>
        <fullName evidence="4">Nitronate monooxygenase family protein</fullName>
    </submittedName>
</protein>
<dbReference type="InterPro" id="IPR013785">
    <property type="entry name" value="Aldolase_TIM"/>
</dbReference>
<evidence type="ECO:0000313" key="4">
    <source>
        <dbReference type="EMBL" id="MDR9897883.1"/>
    </source>
</evidence>
<keyword evidence="4" id="KW-0503">Monooxygenase</keyword>
<keyword evidence="2" id="KW-0288">FMN</keyword>
<evidence type="ECO:0000256" key="1">
    <source>
        <dbReference type="ARBA" id="ARBA00022630"/>
    </source>
</evidence>
<dbReference type="PANTHER" id="PTHR32332">
    <property type="entry name" value="2-NITROPROPANE DIOXYGENASE"/>
    <property type="match status" value="1"/>
</dbReference>
<reference evidence="5" key="1">
    <citation type="journal article" date="2021" name="Science">
        <title>Hunting the eagle killer: A cyanobacterial neurotoxin causes vacuolar myelinopathy.</title>
        <authorList>
            <person name="Breinlinger S."/>
            <person name="Phillips T.J."/>
            <person name="Haram B.N."/>
            <person name="Mares J."/>
            <person name="Martinez Yerena J.A."/>
            <person name="Hrouzek P."/>
            <person name="Sobotka R."/>
            <person name="Henderson W.M."/>
            <person name="Schmieder P."/>
            <person name="Williams S.M."/>
            <person name="Lauderdale J.D."/>
            <person name="Wilde H.D."/>
            <person name="Gerrin W."/>
            <person name="Kust A."/>
            <person name="Washington J.W."/>
            <person name="Wagner C."/>
            <person name="Geier B."/>
            <person name="Liebeke M."/>
            <person name="Enke H."/>
            <person name="Niedermeyer T.H.J."/>
            <person name="Wilde S.B."/>
        </authorList>
    </citation>
    <scope>NUCLEOTIDE SEQUENCE [LARGE SCALE GENOMIC DNA]</scope>
    <source>
        <strain evidence="5">Thurmond2011</strain>
    </source>
</reference>
<evidence type="ECO:0000313" key="5">
    <source>
        <dbReference type="Proteomes" id="UP000667802"/>
    </source>
</evidence>
<name>A0AAP5IDU7_9CYAN</name>
<keyword evidence="1" id="KW-0285">Flavoprotein</keyword>
<evidence type="ECO:0000256" key="3">
    <source>
        <dbReference type="ARBA" id="ARBA00023002"/>
    </source>
</evidence>
<dbReference type="Gene3D" id="3.20.20.70">
    <property type="entry name" value="Aldolase class I"/>
    <property type="match status" value="1"/>
</dbReference>
<keyword evidence="5" id="KW-1185">Reference proteome</keyword>